<dbReference type="Gene3D" id="3.40.50.300">
    <property type="entry name" value="P-loop containing nucleotide triphosphate hydrolases"/>
    <property type="match status" value="1"/>
</dbReference>
<comment type="similarity">
    <text evidence="1">Belongs to the IPP transferase family.</text>
</comment>
<dbReference type="SUPFAM" id="SSF52540">
    <property type="entry name" value="P-loop containing nucleoside triphosphate hydrolases"/>
    <property type="match status" value="1"/>
</dbReference>
<dbReference type="InParanoid" id="A0A316V1M5"/>
<dbReference type="Proteomes" id="UP000245771">
    <property type="component" value="Unassembled WGS sequence"/>
</dbReference>
<evidence type="ECO:0000256" key="1">
    <source>
        <dbReference type="ARBA" id="ARBA00005842"/>
    </source>
</evidence>
<feature type="region of interest" description="Disordered" evidence="5">
    <location>
        <begin position="504"/>
        <end position="531"/>
    </location>
</feature>
<feature type="region of interest" description="Disordered" evidence="5">
    <location>
        <begin position="1"/>
        <end position="20"/>
    </location>
</feature>
<protein>
    <submittedName>
        <fullName evidence="6">tRNA isopentenyltransferase</fullName>
    </submittedName>
</protein>
<evidence type="ECO:0000256" key="5">
    <source>
        <dbReference type="SAM" id="MobiDB-lite"/>
    </source>
</evidence>
<organism evidence="6 7">
    <name type="scientific">Meira miltonrushii</name>
    <dbReference type="NCBI Taxonomy" id="1280837"/>
    <lineage>
        <taxon>Eukaryota</taxon>
        <taxon>Fungi</taxon>
        <taxon>Dikarya</taxon>
        <taxon>Basidiomycota</taxon>
        <taxon>Ustilaginomycotina</taxon>
        <taxon>Exobasidiomycetes</taxon>
        <taxon>Exobasidiales</taxon>
        <taxon>Brachybasidiaceae</taxon>
        <taxon>Meira</taxon>
    </lineage>
</organism>
<dbReference type="Pfam" id="PF01715">
    <property type="entry name" value="IPPT"/>
    <property type="match status" value="1"/>
</dbReference>
<keyword evidence="3" id="KW-0547">Nucleotide-binding</keyword>
<keyword evidence="7" id="KW-1185">Reference proteome</keyword>
<dbReference type="STRING" id="1280837.A0A316V1M5"/>
<dbReference type="InterPro" id="IPR018022">
    <property type="entry name" value="IPT"/>
</dbReference>
<name>A0A316V1M5_9BASI</name>
<dbReference type="AlphaFoldDB" id="A0A316V1M5"/>
<dbReference type="GO" id="GO:0005524">
    <property type="term" value="F:ATP binding"/>
    <property type="evidence" value="ECO:0007669"/>
    <property type="project" value="UniProtKB-KW"/>
</dbReference>
<evidence type="ECO:0000256" key="4">
    <source>
        <dbReference type="ARBA" id="ARBA00022840"/>
    </source>
</evidence>
<dbReference type="GeneID" id="37021518"/>
<dbReference type="GO" id="GO:0006400">
    <property type="term" value="P:tRNA modification"/>
    <property type="evidence" value="ECO:0007669"/>
    <property type="project" value="TreeGrafter"/>
</dbReference>
<gene>
    <name evidence="6" type="ORF">FA14DRAFT_162717</name>
</gene>
<dbReference type="PANTHER" id="PTHR11088:SF89">
    <property type="entry name" value="TRNA DIMETHYLALLYLTRANSFERASE"/>
    <property type="match status" value="1"/>
</dbReference>
<dbReference type="GO" id="GO:0052381">
    <property type="term" value="F:tRNA dimethylallyltransferase activity"/>
    <property type="evidence" value="ECO:0007669"/>
    <property type="project" value="InterPro"/>
</dbReference>
<feature type="compositionally biased region" description="Basic and acidic residues" evidence="5">
    <location>
        <begin position="204"/>
        <end position="217"/>
    </location>
</feature>
<feature type="compositionally biased region" description="Basic and acidic residues" evidence="5">
    <location>
        <begin position="303"/>
        <end position="313"/>
    </location>
</feature>
<accession>A0A316V1M5</accession>
<feature type="region of interest" description="Disordered" evidence="5">
    <location>
        <begin position="303"/>
        <end position="324"/>
    </location>
</feature>
<evidence type="ECO:0000313" key="7">
    <source>
        <dbReference type="Proteomes" id="UP000245771"/>
    </source>
</evidence>
<reference evidence="6 7" key="1">
    <citation type="journal article" date="2018" name="Mol. Biol. Evol.">
        <title>Broad Genomic Sampling Reveals a Smut Pathogenic Ancestry of the Fungal Clade Ustilaginomycotina.</title>
        <authorList>
            <person name="Kijpornyongpan T."/>
            <person name="Mondo S.J."/>
            <person name="Barry K."/>
            <person name="Sandor L."/>
            <person name="Lee J."/>
            <person name="Lipzen A."/>
            <person name="Pangilinan J."/>
            <person name="LaButti K."/>
            <person name="Hainaut M."/>
            <person name="Henrissat B."/>
            <person name="Grigoriev I.V."/>
            <person name="Spatafora J.W."/>
            <person name="Aime M.C."/>
        </authorList>
    </citation>
    <scope>NUCLEOTIDE SEQUENCE [LARGE SCALE GENOMIC DNA]</scope>
    <source>
        <strain evidence="6 7">MCA 3882</strain>
    </source>
</reference>
<dbReference type="GO" id="GO:0005739">
    <property type="term" value="C:mitochondrion"/>
    <property type="evidence" value="ECO:0007669"/>
    <property type="project" value="TreeGrafter"/>
</dbReference>
<dbReference type="RefSeq" id="XP_025351751.1">
    <property type="nucleotide sequence ID" value="XM_025499737.1"/>
</dbReference>
<feature type="region of interest" description="Disordered" evidence="5">
    <location>
        <begin position="573"/>
        <end position="606"/>
    </location>
</feature>
<dbReference type="FunCoup" id="A0A316V1M5">
    <property type="interactions" value="442"/>
</dbReference>
<dbReference type="EMBL" id="KZ819608">
    <property type="protein sequence ID" value="PWN31449.1"/>
    <property type="molecule type" value="Genomic_DNA"/>
</dbReference>
<evidence type="ECO:0000256" key="3">
    <source>
        <dbReference type="ARBA" id="ARBA00022741"/>
    </source>
</evidence>
<sequence length="606" mass="67799">MGQDLSLHRAGDVTTLPPPSILPLMGQDQNLKGAGDVTTLPPALILPLMGQDPNLNGAGNVTLPPASTRRKKLIAVCGSTGTGKSQLAVELAQHITNHAHDDTRMGSEIISADSMQMYEGLDVITNKATRQEMEDVPHHMLSVLDPRLGDECDVGTFIQKANQIITRLHDDPNVDYVPIIVGGTNYYLQHLLLPGKLVSMDDDKREHVDNSDSDGGKEANAVTEDTVDQILASLGVPLENEQRQLLLRLSEKSDDHDPSALQLWKLLNVLDPKMASRWHYRDTRKTRRSLNVLLETGKRHSQWYEEQREKEQVEEGEEEDGGGGGVERMVIWIYSDLNTLRQRLDKRVDKMIERGLLQEIVELRSIARSLEQSRGDNAVDYTRGIFQTIGYKEFDEYLTHRERTFGSLDGTSDLIPDPSDDQGRKLFDHAIESMKLATRQYAKRQISWLRNRLAPDIGRKASKGIRLVILDATDPNQWQENVNQPASDIIDAFLNDAPLPLEKTIPIPTSNSPAKKSRKKAINASTADDQSSTDDRLSFVICPICTPDEPGSEPQMVLRAKWQDHIHGKVHKNAMYKRGILSRSGPDQSEEAQKKRAARQAARNVD</sequence>
<keyword evidence="4" id="KW-0067">ATP-binding</keyword>
<dbReference type="Gene3D" id="1.10.20.140">
    <property type="match status" value="1"/>
</dbReference>
<feature type="compositionally biased region" description="Basic and acidic residues" evidence="5">
    <location>
        <begin position="1"/>
        <end position="11"/>
    </location>
</feature>
<dbReference type="HAMAP" id="MF_00185">
    <property type="entry name" value="IPP_trans"/>
    <property type="match status" value="1"/>
</dbReference>
<dbReference type="InterPro" id="IPR027417">
    <property type="entry name" value="P-loop_NTPase"/>
</dbReference>
<evidence type="ECO:0000313" key="6">
    <source>
        <dbReference type="EMBL" id="PWN31449.1"/>
    </source>
</evidence>
<evidence type="ECO:0000256" key="2">
    <source>
        <dbReference type="ARBA" id="ARBA00022679"/>
    </source>
</evidence>
<dbReference type="InterPro" id="IPR039657">
    <property type="entry name" value="Dimethylallyltransferase"/>
</dbReference>
<keyword evidence="2 6" id="KW-0808">Transferase</keyword>
<dbReference type="PANTHER" id="PTHR11088">
    <property type="entry name" value="TRNA DIMETHYLALLYLTRANSFERASE"/>
    <property type="match status" value="1"/>
</dbReference>
<dbReference type="OrthoDB" id="775260at2759"/>
<proteinExistence type="inferred from homology"/>
<feature type="region of interest" description="Disordered" evidence="5">
    <location>
        <begin position="204"/>
        <end position="223"/>
    </location>
</feature>